<dbReference type="eggNOG" id="KOG0032">
    <property type="taxonomic scope" value="Eukaryota"/>
</dbReference>
<evidence type="ECO:0000259" key="1">
    <source>
        <dbReference type="PROSITE" id="PS50011"/>
    </source>
</evidence>
<keyword evidence="2" id="KW-0808">Transferase</keyword>
<organism evidence="2 3">
    <name type="scientific">Tetrahymena thermophila (strain SB210)</name>
    <dbReference type="NCBI Taxonomy" id="312017"/>
    <lineage>
        <taxon>Eukaryota</taxon>
        <taxon>Sar</taxon>
        <taxon>Alveolata</taxon>
        <taxon>Ciliophora</taxon>
        <taxon>Intramacronucleata</taxon>
        <taxon>Oligohymenophorea</taxon>
        <taxon>Hymenostomatida</taxon>
        <taxon>Tetrahymenina</taxon>
        <taxon>Tetrahymenidae</taxon>
        <taxon>Tetrahymena</taxon>
    </lineage>
</organism>
<dbReference type="Gene3D" id="1.10.510.10">
    <property type="entry name" value="Transferase(Phosphotransferase) domain 1"/>
    <property type="match status" value="1"/>
</dbReference>
<feature type="domain" description="Protein kinase" evidence="1">
    <location>
        <begin position="148"/>
        <end position="418"/>
    </location>
</feature>
<dbReference type="EMBL" id="GG662665">
    <property type="protein sequence ID" value="EAR85506.2"/>
    <property type="molecule type" value="Genomic_DNA"/>
</dbReference>
<keyword evidence="2" id="KW-0418">Kinase</keyword>
<dbReference type="InParanoid" id="I7M053"/>
<proteinExistence type="predicted"/>
<dbReference type="SUPFAM" id="SSF56112">
    <property type="entry name" value="Protein kinase-like (PK-like)"/>
    <property type="match status" value="1"/>
</dbReference>
<dbReference type="PROSITE" id="PS50011">
    <property type="entry name" value="PROTEIN_KINASE_DOM"/>
    <property type="match status" value="1"/>
</dbReference>
<dbReference type="GO" id="GO:0004672">
    <property type="term" value="F:protein kinase activity"/>
    <property type="evidence" value="ECO:0007669"/>
    <property type="project" value="InterPro"/>
</dbReference>
<dbReference type="InterPro" id="IPR011009">
    <property type="entry name" value="Kinase-like_dom_sf"/>
</dbReference>
<dbReference type="OrthoDB" id="2923545at2759"/>
<accession>I7M053</accession>
<dbReference type="InterPro" id="IPR000719">
    <property type="entry name" value="Prot_kinase_dom"/>
</dbReference>
<dbReference type="AlphaFoldDB" id="I7M053"/>
<evidence type="ECO:0000313" key="3">
    <source>
        <dbReference type="Proteomes" id="UP000009168"/>
    </source>
</evidence>
<sequence>MSLIERRSSTKPQLSCLQFINKRLQQNIYGANPKNSLASLSALLNNKETDAQDDETTSIENLMQKSTAQNRQLQQVNFQLVKEIDQYDHVFSPLKKSTKVMKQESVRHRLNTGEYLSANENYSYNKYQEEETYQKSLKPQHGIFQRYYRLGKKIGEGAHSVVRECSVRAQPEQSPHILPQNNNKELVVKIMKYRDTEILFQLLEEEKIMNEFRNNPNLVRKVDFLIEKQKKTAYLVMERANGSNLTEILRQKTKLSEFESKLILKQVIQAVDYLHKKNICHRDITNNNIIYDESTRRVKIIDFSVSKQLHKPSQMLWTNTGSIGFMAPEIFTECNYDKMVDMWSVGVVAHSLVTGYLPFYEKCDNQQQLIQAIIKGQLYLEEIGSHLSPECIDFLLKCLEKDPSKRLKPSEALNHPWINKIELQQLSEATLPCGHRKSLIVTSMTNIEEDFSDKYQKEINDFECIYINRLNFEFKHLRAVNS</sequence>
<dbReference type="PROSITE" id="PS00109">
    <property type="entry name" value="PROTEIN_KINASE_TYR"/>
    <property type="match status" value="1"/>
</dbReference>
<dbReference type="GO" id="GO:0005524">
    <property type="term" value="F:ATP binding"/>
    <property type="evidence" value="ECO:0007669"/>
    <property type="project" value="InterPro"/>
</dbReference>
<keyword evidence="3" id="KW-1185">Reference proteome</keyword>
<protein>
    <submittedName>
        <fullName evidence="2">Dual-specificity kinase domain protein</fullName>
    </submittedName>
</protein>
<dbReference type="GeneID" id="7837432"/>
<reference evidence="3" key="1">
    <citation type="journal article" date="2006" name="PLoS Biol.">
        <title>Macronuclear genome sequence of the ciliate Tetrahymena thermophila, a model eukaryote.</title>
        <authorList>
            <person name="Eisen J.A."/>
            <person name="Coyne R.S."/>
            <person name="Wu M."/>
            <person name="Wu D."/>
            <person name="Thiagarajan M."/>
            <person name="Wortman J.R."/>
            <person name="Badger J.H."/>
            <person name="Ren Q."/>
            <person name="Amedeo P."/>
            <person name="Jones K.M."/>
            <person name="Tallon L.J."/>
            <person name="Delcher A.L."/>
            <person name="Salzberg S.L."/>
            <person name="Silva J.C."/>
            <person name="Haas B.J."/>
            <person name="Majoros W.H."/>
            <person name="Farzad M."/>
            <person name="Carlton J.M."/>
            <person name="Smith R.K. Jr."/>
            <person name="Garg J."/>
            <person name="Pearlman R.E."/>
            <person name="Karrer K.M."/>
            <person name="Sun L."/>
            <person name="Manning G."/>
            <person name="Elde N.C."/>
            <person name="Turkewitz A.P."/>
            <person name="Asai D.J."/>
            <person name="Wilkes D.E."/>
            <person name="Wang Y."/>
            <person name="Cai H."/>
            <person name="Collins K."/>
            <person name="Stewart B.A."/>
            <person name="Lee S.R."/>
            <person name="Wilamowska K."/>
            <person name="Weinberg Z."/>
            <person name="Ruzzo W.L."/>
            <person name="Wloga D."/>
            <person name="Gaertig J."/>
            <person name="Frankel J."/>
            <person name="Tsao C.-C."/>
            <person name="Gorovsky M.A."/>
            <person name="Keeling P.J."/>
            <person name="Waller R.F."/>
            <person name="Patron N.J."/>
            <person name="Cherry J.M."/>
            <person name="Stover N.A."/>
            <person name="Krieger C.J."/>
            <person name="del Toro C."/>
            <person name="Ryder H.F."/>
            <person name="Williamson S.C."/>
            <person name="Barbeau R.A."/>
            <person name="Hamilton E.P."/>
            <person name="Orias E."/>
        </authorList>
    </citation>
    <scope>NUCLEOTIDE SEQUENCE [LARGE SCALE GENOMIC DNA]</scope>
    <source>
        <strain evidence="3">SB210</strain>
    </source>
</reference>
<dbReference type="Pfam" id="PF00069">
    <property type="entry name" value="Pkinase"/>
    <property type="match status" value="1"/>
</dbReference>
<dbReference type="KEGG" id="tet:TTHERM_00442560"/>
<dbReference type="RefSeq" id="XP_001033169.2">
    <property type="nucleotide sequence ID" value="XM_001033169.2"/>
</dbReference>
<evidence type="ECO:0000313" key="2">
    <source>
        <dbReference type="EMBL" id="EAR85506.2"/>
    </source>
</evidence>
<dbReference type="InterPro" id="IPR008266">
    <property type="entry name" value="Tyr_kinase_AS"/>
</dbReference>
<dbReference type="Proteomes" id="UP000009168">
    <property type="component" value="Unassembled WGS sequence"/>
</dbReference>
<dbReference type="PANTHER" id="PTHR24347">
    <property type="entry name" value="SERINE/THREONINE-PROTEIN KINASE"/>
    <property type="match status" value="1"/>
</dbReference>
<name>I7M053_TETTS</name>
<gene>
    <name evidence="2" type="ORF">TTHERM_00442560</name>
</gene>